<gene>
    <name evidence="2" type="ORF">GCM10022226_12330</name>
</gene>
<accession>A0ABP7HH00</accession>
<dbReference type="Proteomes" id="UP001500888">
    <property type="component" value="Unassembled WGS sequence"/>
</dbReference>
<keyword evidence="3" id="KW-1185">Reference proteome</keyword>
<comment type="caution">
    <text evidence="2">The sequence shown here is derived from an EMBL/GenBank/DDBJ whole genome shotgun (WGS) entry which is preliminary data.</text>
</comment>
<evidence type="ECO:0000313" key="3">
    <source>
        <dbReference type="Proteomes" id="UP001500888"/>
    </source>
</evidence>
<proteinExistence type="predicted"/>
<dbReference type="PROSITE" id="PS51340">
    <property type="entry name" value="MOSC"/>
    <property type="match status" value="1"/>
</dbReference>
<dbReference type="SUPFAM" id="SSF50800">
    <property type="entry name" value="PK beta-barrel domain-like"/>
    <property type="match status" value="1"/>
</dbReference>
<feature type="domain" description="MOSC" evidence="1">
    <location>
        <begin position="1"/>
        <end position="102"/>
    </location>
</feature>
<dbReference type="InterPro" id="IPR005302">
    <property type="entry name" value="MoCF_Sase_C"/>
</dbReference>
<dbReference type="Pfam" id="PF03473">
    <property type="entry name" value="MOSC"/>
    <property type="match status" value="1"/>
</dbReference>
<evidence type="ECO:0000313" key="2">
    <source>
        <dbReference type="EMBL" id="GAA3794493.1"/>
    </source>
</evidence>
<protein>
    <recommendedName>
        <fullName evidence="1">MOSC domain-containing protein</fullName>
    </recommendedName>
</protein>
<organism evidence="2 3">
    <name type="scientific">Sphaerisporangium flaviroseum</name>
    <dbReference type="NCBI Taxonomy" id="509199"/>
    <lineage>
        <taxon>Bacteria</taxon>
        <taxon>Bacillati</taxon>
        <taxon>Actinomycetota</taxon>
        <taxon>Actinomycetes</taxon>
        <taxon>Streptosporangiales</taxon>
        <taxon>Streptosporangiaceae</taxon>
        <taxon>Sphaerisporangium</taxon>
    </lineage>
</organism>
<evidence type="ECO:0000259" key="1">
    <source>
        <dbReference type="PROSITE" id="PS51340"/>
    </source>
</evidence>
<sequence>MDVPLPMERFRPNIVVDGWDEPHLEDRARVVTVGTGEFGYAKPAIRCAVTMVDQDTGGKTGPEPLRTLAKYRRAAGGGVAFGVKLSVLRPGELAVGNKVIVTSWETPKTSLEALGPASV</sequence>
<reference evidence="3" key="1">
    <citation type="journal article" date="2019" name="Int. J. Syst. Evol. Microbiol.">
        <title>The Global Catalogue of Microorganisms (GCM) 10K type strain sequencing project: providing services to taxonomists for standard genome sequencing and annotation.</title>
        <authorList>
            <consortium name="The Broad Institute Genomics Platform"/>
            <consortium name="The Broad Institute Genome Sequencing Center for Infectious Disease"/>
            <person name="Wu L."/>
            <person name="Ma J."/>
        </authorList>
    </citation>
    <scope>NUCLEOTIDE SEQUENCE [LARGE SCALE GENOMIC DNA]</scope>
    <source>
        <strain evidence="3">JCM 16908</strain>
    </source>
</reference>
<dbReference type="EMBL" id="BAAAZR010000001">
    <property type="protein sequence ID" value="GAA3794493.1"/>
    <property type="molecule type" value="Genomic_DNA"/>
</dbReference>
<name>A0ABP7HH00_9ACTN</name>
<dbReference type="InterPro" id="IPR011037">
    <property type="entry name" value="Pyrv_Knase-like_insert_dom_sf"/>
</dbReference>